<accession>A0A919S0M9</accession>
<dbReference type="GO" id="GO:0032259">
    <property type="term" value="P:methylation"/>
    <property type="evidence" value="ECO:0007669"/>
    <property type="project" value="UniProtKB-KW"/>
</dbReference>
<dbReference type="NCBIfam" id="TIGR00186">
    <property type="entry name" value="rRNA_methyl_3"/>
    <property type="match status" value="1"/>
</dbReference>
<evidence type="ECO:0000313" key="6">
    <source>
        <dbReference type="EMBL" id="GIM30065.1"/>
    </source>
</evidence>
<dbReference type="Gene3D" id="3.40.1280.10">
    <property type="match status" value="1"/>
</dbReference>
<evidence type="ECO:0000256" key="1">
    <source>
        <dbReference type="ARBA" id="ARBA00007228"/>
    </source>
</evidence>
<dbReference type="RefSeq" id="WP_212904747.1">
    <property type="nucleotide sequence ID" value="NZ_BOPZ01000026.1"/>
</dbReference>
<dbReference type="GO" id="GO:0006396">
    <property type="term" value="P:RNA processing"/>
    <property type="evidence" value="ECO:0007669"/>
    <property type="project" value="InterPro"/>
</dbReference>
<dbReference type="PANTHER" id="PTHR46429:SF1">
    <property type="entry name" value="23S RRNA (GUANOSINE-2'-O-)-METHYLTRANSFERASE RLMB"/>
    <property type="match status" value="1"/>
</dbReference>
<dbReference type="Pfam" id="PF00588">
    <property type="entry name" value="SpoU_methylase"/>
    <property type="match status" value="1"/>
</dbReference>
<gene>
    <name evidence="6" type="primary">yacO</name>
    <name evidence="6" type="ORF">CPJCM30710_27310</name>
</gene>
<dbReference type="InterPro" id="IPR029064">
    <property type="entry name" value="Ribosomal_eL30-like_sf"/>
</dbReference>
<dbReference type="PANTHER" id="PTHR46429">
    <property type="entry name" value="23S RRNA (GUANOSINE-2'-O-)-METHYLTRANSFERASE RLMB"/>
    <property type="match status" value="1"/>
</dbReference>
<comment type="caution">
    <text evidence="6">The sequence shown here is derived from an EMBL/GenBank/DDBJ whole genome shotgun (WGS) entry which is preliminary data.</text>
</comment>
<dbReference type="InterPro" id="IPR013123">
    <property type="entry name" value="SpoU_subst-bd"/>
</dbReference>
<name>A0A919S0M9_9CLOT</name>
<dbReference type="Proteomes" id="UP000679179">
    <property type="component" value="Unassembled WGS sequence"/>
</dbReference>
<dbReference type="GO" id="GO:0005829">
    <property type="term" value="C:cytosol"/>
    <property type="evidence" value="ECO:0007669"/>
    <property type="project" value="TreeGrafter"/>
</dbReference>
<keyword evidence="2" id="KW-0489">Methyltransferase</keyword>
<dbReference type="InterPro" id="IPR004441">
    <property type="entry name" value="rRNA_MeTrfase_TrmH"/>
</dbReference>
<dbReference type="SUPFAM" id="SSF75217">
    <property type="entry name" value="alpha/beta knot"/>
    <property type="match status" value="1"/>
</dbReference>
<dbReference type="InterPro" id="IPR029026">
    <property type="entry name" value="tRNA_m1G_MTases_N"/>
</dbReference>
<dbReference type="Pfam" id="PF08032">
    <property type="entry name" value="SpoU_sub_bind"/>
    <property type="match status" value="1"/>
</dbReference>
<reference evidence="6" key="1">
    <citation type="submission" date="2021-03" db="EMBL/GenBank/DDBJ databases">
        <title>Taxonomic study of Clostridium polyendosporum from meadow-gley soil under rice.</title>
        <authorList>
            <person name="Kobayashi H."/>
            <person name="Tanizawa Y."/>
            <person name="Yagura M."/>
        </authorList>
    </citation>
    <scope>NUCLEOTIDE SEQUENCE</scope>
    <source>
        <strain evidence="6">JCM 30710</strain>
    </source>
</reference>
<feature type="compositionally biased region" description="Basic and acidic residues" evidence="4">
    <location>
        <begin position="8"/>
        <end position="71"/>
    </location>
</feature>
<organism evidence="6 7">
    <name type="scientific">Clostridium polyendosporum</name>
    <dbReference type="NCBI Taxonomy" id="69208"/>
    <lineage>
        <taxon>Bacteria</taxon>
        <taxon>Bacillati</taxon>
        <taxon>Bacillota</taxon>
        <taxon>Clostridia</taxon>
        <taxon>Eubacteriales</taxon>
        <taxon>Clostridiaceae</taxon>
        <taxon>Clostridium</taxon>
    </lineage>
</organism>
<proteinExistence type="inferred from homology"/>
<dbReference type="EMBL" id="BOPZ01000026">
    <property type="protein sequence ID" value="GIM30065.1"/>
    <property type="molecule type" value="Genomic_DNA"/>
</dbReference>
<dbReference type="FunFam" id="3.40.1280.10:FF:000008">
    <property type="entry name" value="Group 3 RNA methyltransferase TrmH"/>
    <property type="match status" value="1"/>
</dbReference>
<evidence type="ECO:0000256" key="4">
    <source>
        <dbReference type="SAM" id="MobiDB-lite"/>
    </source>
</evidence>
<dbReference type="Gene3D" id="3.30.1330.30">
    <property type="match status" value="1"/>
</dbReference>
<dbReference type="AlphaFoldDB" id="A0A919S0M9"/>
<dbReference type="InterPro" id="IPR029028">
    <property type="entry name" value="Alpha/beta_knot_MTases"/>
</dbReference>
<dbReference type="GO" id="GO:0008173">
    <property type="term" value="F:RNA methyltransferase activity"/>
    <property type="evidence" value="ECO:0007669"/>
    <property type="project" value="InterPro"/>
</dbReference>
<feature type="region of interest" description="Disordered" evidence="4">
    <location>
        <begin position="1"/>
        <end position="71"/>
    </location>
</feature>
<evidence type="ECO:0000256" key="2">
    <source>
        <dbReference type="ARBA" id="ARBA00022603"/>
    </source>
</evidence>
<dbReference type="CDD" id="cd18103">
    <property type="entry name" value="SpoU-like_RlmB"/>
    <property type="match status" value="1"/>
</dbReference>
<keyword evidence="7" id="KW-1185">Reference proteome</keyword>
<keyword evidence="3" id="KW-0808">Transferase</keyword>
<dbReference type="SUPFAM" id="SSF55315">
    <property type="entry name" value="L30e-like"/>
    <property type="match status" value="1"/>
</dbReference>
<evidence type="ECO:0000313" key="7">
    <source>
        <dbReference type="Proteomes" id="UP000679179"/>
    </source>
</evidence>
<sequence>MSQKGGKFTKEYEGKKTGRFTRNNEDRKNTRFTRSNEDRRSERFTKNNEDRKSERFTKNNEDRKSERFIKGHEGNEVNETRPVREDIVEGRNAVIETLKSDRTIEQIFVAKGNMEGSINKILGMAKDKGIVIKEVDRKKLDFLSETGAHQGVVAMITPFKYSSVEDILGLASEREEAPFIIILDELEDPHNLGSIIRTAELCGVHGVIIPKRRNVGVTSTVYKSSAGAVEHMKIAKVTNINIIIDKLKEQGVWVYGADIDGEEYCYNTNFGGPCALVIGSEGKGMSKLTKEKCDKLVKIPMVGKINSLNASVAGGIMMYEVLKSRIDKKMQ</sequence>
<feature type="domain" description="RNA 2-O ribose methyltransferase substrate binding" evidence="5">
    <location>
        <begin position="87"/>
        <end position="162"/>
    </location>
</feature>
<protein>
    <submittedName>
        <fullName evidence="6">23S rRNA (Guanosine(2251)-2'-O)-methyltransferase RlmB</fullName>
    </submittedName>
</protein>
<comment type="similarity">
    <text evidence="1">Belongs to the class IV-like SAM-binding methyltransferase superfamily. RNA methyltransferase TrmH family.</text>
</comment>
<dbReference type="SMART" id="SM00967">
    <property type="entry name" value="SpoU_sub_bind"/>
    <property type="match status" value="1"/>
</dbReference>
<evidence type="ECO:0000256" key="3">
    <source>
        <dbReference type="ARBA" id="ARBA00022679"/>
    </source>
</evidence>
<evidence type="ECO:0000259" key="5">
    <source>
        <dbReference type="SMART" id="SM00967"/>
    </source>
</evidence>
<dbReference type="GO" id="GO:0003723">
    <property type="term" value="F:RNA binding"/>
    <property type="evidence" value="ECO:0007669"/>
    <property type="project" value="InterPro"/>
</dbReference>
<dbReference type="InterPro" id="IPR001537">
    <property type="entry name" value="SpoU_MeTrfase"/>
</dbReference>